<feature type="region of interest" description="Disordered" evidence="1">
    <location>
        <begin position="1"/>
        <end position="28"/>
    </location>
</feature>
<dbReference type="GO" id="GO:0005634">
    <property type="term" value="C:nucleus"/>
    <property type="evidence" value="ECO:0007669"/>
    <property type="project" value="TreeGrafter"/>
</dbReference>
<gene>
    <name evidence="3" type="ORF">FNV43_RR26617</name>
</gene>
<dbReference type="OrthoDB" id="1917757at2759"/>
<dbReference type="AlphaFoldDB" id="A0A8K0DNC4"/>
<protein>
    <recommendedName>
        <fullName evidence="2">VQ domain-containing protein</fullName>
    </recommendedName>
</protein>
<sequence length="223" mass="24158">MRPAKFNDEDQARRVINGTRPSPLKINRDSHLIHKPSSSSFPITAPAQAPASAIKQRQQRQPVIIYTHSPKIIHTQARDFMALVQKLTGVSRPDCDDGSNGVDDSSSFDKEESGNRKLMGGLSHENDNESSSVLTDEINGGGNSDIGNSNNNGGVAAAGSNNSMLNLSNPYFGDVPLFTPNGSDFFCSSRSVYRFPDTVYPSPNMGSSLSPSFLEFMKGLPEY</sequence>
<reference evidence="3" key="1">
    <citation type="submission" date="2020-03" db="EMBL/GenBank/DDBJ databases">
        <title>A high-quality chromosome-level genome assembly of a woody plant with both climbing and erect habits, Rhamnella rubrinervis.</title>
        <authorList>
            <person name="Lu Z."/>
            <person name="Yang Y."/>
            <person name="Zhu X."/>
            <person name="Sun Y."/>
        </authorList>
    </citation>
    <scope>NUCLEOTIDE SEQUENCE</scope>
    <source>
        <strain evidence="3">BYM</strain>
        <tissue evidence="3">Leaf</tissue>
    </source>
</reference>
<organism evidence="3 4">
    <name type="scientific">Rhamnella rubrinervis</name>
    <dbReference type="NCBI Taxonomy" id="2594499"/>
    <lineage>
        <taxon>Eukaryota</taxon>
        <taxon>Viridiplantae</taxon>
        <taxon>Streptophyta</taxon>
        <taxon>Embryophyta</taxon>
        <taxon>Tracheophyta</taxon>
        <taxon>Spermatophyta</taxon>
        <taxon>Magnoliopsida</taxon>
        <taxon>eudicotyledons</taxon>
        <taxon>Gunneridae</taxon>
        <taxon>Pentapetalae</taxon>
        <taxon>rosids</taxon>
        <taxon>fabids</taxon>
        <taxon>Rosales</taxon>
        <taxon>Rhamnaceae</taxon>
        <taxon>rhamnoid group</taxon>
        <taxon>Rhamneae</taxon>
        <taxon>Rhamnella</taxon>
    </lineage>
</organism>
<dbReference type="EMBL" id="VOIH02000012">
    <property type="protein sequence ID" value="KAF3431881.1"/>
    <property type="molecule type" value="Genomic_DNA"/>
</dbReference>
<evidence type="ECO:0000256" key="1">
    <source>
        <dbReference type="SAM" id="MobiDB-lite"/>
    </source>
</evidence>
<feature type="compositionally biased region" description="Basic and acidic residues" evidence="1">
    <location>
        <begin position="1"/>
        <end position="13"/>
    </location>
</feature>
<proteinExistence type="predicted"/>
<evidence type="ECO:0000313" key="4">
    <source>
        <dbReference type="Proteomes" id="UP000796880"/>
    </source>
</evidence>
<dbReference type="Pfam" id="PF05678">
    <property type="entry name" value="VQ"/>
    <property type="match status" value="1"/>
</dbReference>
<name>A0A8K0DNC4_9ROSA</name>
<dbReference type="InterPro" id="IPR008889">
    <property type="entry name" value="VQ"/>
</dbReference>
<feature type="region of interest" description="Disordered" evidence="1">
    <location>
        <begin position="90"/>
        <end position="147"/>
    </location>
</feature>
<comment type="caution">
    <text evidence="3">The sequence shown here is derived from an EMBL/GenBank/DDBJ whole genome shotgun (WGS) entry which is preliminary data.</text>
</comment>
<keyword evidence="4" id="KW-1185">Reference proteome</keyword>
<dbReference type="PANTHER" id="PTHR33143:SF76">
    <property type="entry name" value="VQ MOTIF-CONTAINING PROTEIN 8, CHLOROPLASTIC"/>
    <property type="match status" value="1"/>
</dbReference>
<dbReference type="Proteomes" id="UP000796880">
    <property type="component" value="Unassembled WGS sequence"/>
</dbReference>
<accession>A0A8K0DNC4</accession>
<evidence type="ECO:0000313" key="3">
    <source>
        <dbReference type="EMBL" id="KAF3431881.1"/>
    </source>
</evidence>
<dbReference type="PANTHER" id="PTHR33143">
    <property type="entry name" value="F16F4.1 PROTEIN-RELATED"/>
    <property type="match status" value="1"/>
</dbReference>
<dbReference type="InterPro" id="IPR039607">
    <property type="entry name" value="VQ_8/17/18/20/21/25"/>
</dbReference>
<evidence type="ECO:0000259" key="2">
    <source>
        <dbReference type="Pfam" id="PF05678"/>
    </source>
</evidence>
<feature type="domain" description="VQ" evidence="2">
    <location>
        <begin position="67"/>
        <end position="91"/>
    </location>
</feature>